<evidence type="ECO:0000256" key="3">
    <source>
        <dbReference type="ARBA" id="ARBA00043265"/>
    </source>
</evidence>
<comment type="caution">
    <text evidence="5">The sequence shown here is derived from an EMBL/GenBank/DDBJ whole genome shotgun (WGS) entry which is preliminary data.</text>
</comment>
<feature type="non-terminal residue" evidence="5">
    <location>
        <position position="1"/>
    </location>
</feature>
<dbReference type="InterPro" id="IPR050199">
    <property type="entry name" value="IgHV"/>
</dbReference>
<dbReference type="InterPro" id="IPR013106">
    <property type="entry name" value="Ig_V-set"/>
</dbReference>
<dbReference type="PANTHER" id="PTHR23266">
    <property type="entry name" value="IMMUNOGLOBULIN HEAVY CHAIN"/>
    <property type="match status" value="1"/>
</dbReference>
<keyword evidence="1" id="KW-0391">Immunity</keyword>
<dbReference type="SMART" id="SM00409">
    <property type="entry name" value="IG"/>
    <property type="match status" value="1"/>
</dbReference>
<keyword evidence="2" id="KW-1064">Adaptive immunity</keyword>
<dbReference type="SUPFAM" id="SSF48726">
    <property type="entry name" value="Immunoglobulin"/>
    <property type="match status" value="1"/>
</dbReference>
<dbReference type="InterPro" id="IPR013783">
    <property type="entry name" value="Ig-like_fold"/>
</dbReference>
<dbReference type="AlphaFoldDB" id="A0A8X8BNM0"/>
<evidence type="ECO:0000313" key="6">
    <source>
        <dbReference type="Proteomes" id="UP000886611"/>
    </source>
</evidence>
<dbReference type="GO" id="GO:0002250">
    <property type="term" value="P:adaptive immune response"/>
    <property type="evidence" value="ECO:0007669"/>
    <property type="project" value="UniProtKB-KW"/>
</dbReference>
<dbReference type="InterPro" id="IPR007110">
    <property type="entry name" value="Ig-like_dom"/>
</dbReference>
<gene>
    <name evidence="5" type="primary">Ighv333_0</name>
    <name evidence="5" type="ORF">GTO96_0000169</name>
</gene>
<accession>A0A8X8BNM0</accession>
<dbReference type="PROSITE" id="PS50835">
    <property type="entry name" value="IG_LIKE"/>
    <property type="match status" value="1"/>
</dbReference>
<evidence type="ECO:0000259" key="4">
    <source>
        <dbReference type="PROSITE" id="PS50835"/>
    </source>
</evidence>
<reference evidence="5 6" key="1">
    <citation type="journal article" date="2021" name="Cell">
        <title>Tracing the genetic footprints of vertebrate landing in non-teleost ray-finned fishes.</title>
        <authorList>
            <person name="Bi X."/>
            <person name="Wang K."/>
            <person name="Yang L."/>
            <person name="Pan H."/>
            <person name="Jiang H."/>
            <person name="Wei Q."/>
            <person name="Fang M."/>
            <person name="Yu H."/>
            <person name="Zhu C."/>
            <person name="Cai Y."/>
            <person name="He Y."/>
            <person name="Gan X."/>
            <person name="Zeng H."/>
            <person name="Yu D."/>
            <person name="Zhu Y."/>
            <person name="Jiang H."/>
            <person name="Qiu Q."/>
            <person name="Yang H."/>
            <person name="Zhang Y.E."/>
            <person name="Wang W."/>
            <person name="Zhu M."/>
            <person name="He S."/>
            <person name="Zhang G."/>
        </authorList>
    </citation>
    <scope>NUCLEOTIDE SEQUENCE [LARGE SCALE GENOMIC DNA]</scope>
    <source>
        <strain evidence="5">Bchr_013</strain>
    </source>
</reference>
<dbReference type="SMART" id="SM00406">
    <property type="entry name" value="IGv"/>
    <property type="match status" value="1"/>
</dbReference>
<dbReference type="GO" id="GO:0019814">
    <property type="term" value="C:immunoglobulin complex"/>
    <property type="evidence" value="ECO:0007669"/>
    <property type="project" value="UniProtKB-KW"/>
</dbReference>
<feature type="domain" description="Ig-like" evidence="4">
    <location>
        <begin position="25"/>
        <end position="120"/>
    </location>
</feature>
<feature type="non-terminal residue" evidence="5">
    <location>
        <position position="120"/>
    </location>
</feature>
<organism evidence="5 6">
    <name type="scientific">Polypterus senegalus</name>
    <name type="common">Senegal bichir</name>
    <dbReference type="NCBI Taxonomy" id="55291"/>
    <lineage>
        <taxon>Eukaryota</taxon>
        <taxon>Metazoa</taxon>
        <taxon>Chordata</taxon>
        <taxon>Craniata</taxon>
        <taxon>Vertebrata</taxon>
        <taxon>Euteleostomi</taxon>
        <taxon>Actinopterygii</taxon>
        <taxon>Polypteriformes</taxon>
        <taxon>Polypteridae</taxon>
        <taxon>Polypterus</taxon>
    </lineage>
</organism>
<name>A0A8X8BNM0_POLSE</name>
<dbReference type="Pfam" id="PF07686">
    <property type="entry name" value="V-set"/>
    <property type="match status" value="1"/>
</dbReference>
<dbReference type="EMBL" id="JAATIS010004040">
    <property type="protein sequence ID" value="KAG2462101.1"/>
    <property type="molecule type" value="Genomic_DNA"/>
</dbReference>
<evidence type="ECO:0000313" key="5">
    <source>
        <dbReference type="EMBL" id="KAG2462101.1"/>
    </source>
</evidence>
<keyword evidence="3" id="KW-1280">Immunoglobulin</keyword>
<dbReference type="InterPro" id="IPR036179">
    <property type="entry name" value="Ig-like_dom_sf"/>
</dbReference>
<protein>
    <submittedName>
        <fullName evidence="5">HV333 protein</fullName>
    </submittedName>
</protein>
<proteinExistence type="predicted"/>
<evidence type="ECO:0000256" key="2">
    <source>
        <dbReference type="ARBA" id="ARBA00023130"/>
    </source>
</evidence>
<dbReference type="GO" id="GO:0005576">
    <property type="term" value="C:extracellular region"/>
    <property type="evidence" value="ECO:0007669"/>
    <property type="project" value="UniProtKB-ARBA"/>
</dbReference>
<dbReference type="InterPro" id="IPR003599">
    <property type="entry name" value="Ig_sub"/>
</dbReference>
<evidence type="ECO:0000256" key="1">
    <source>
        <dbReference type="ARBA" id="ARBA00022859"/>
    </source>
</evidence>
<dbReference type="Gene3D" id="2.60.40.10">
    <property type="entry name" value="Immunoglobulins"/>
    <property type="match status" value="1"/>
</dbReference>
<dbReference type="Proteomes" id="UP000886611">
    <property type="component" value="Unassembled WGS sequence"/>
</dbReference>
<sequence>MSSMHLEKAFAQVLQGTQCSVVLTPTSSTVTVKPGSSFTLTCTVSGYSLTDRSYASHWIRQFPGKTMEWLGVIWYEASTDYHDSVKDRITISKSGNSFSLQMRSLTTADTAVYYCARGSQ</sequence>
<keyword evidence="6" id="KW-1185">Reference proteome</keyword>